<evidence type="ECO:0000259" key="2">
    <source>
        <dbReference type="PROSITE" id="PS50222"/>
    </source>
</evidence>
<keyword evidence="4" id="KW-1185">Reference proteome</keyword>
<reference evidence="3 4" key="1">
    <citation type="submission" date="2019-04" db="EMBL/GenBank/DDBJ databases">
        <title>Annotation for the trematode Fasciola gigantica.</title>
        <authorList>
            <person name="Choi Y.-J."/>
        </authorList>
    </citation>
    <scope>NUCLEOTIDE SEQUENCE [LARGE SCALE GENOMIC DNA]</scope>
    <source>
        <strain evidence="3">Uganda_cow_1</strain>
    </source>
</reference>
<sequence>MQRFIFPGRQGEWYCFRPMFVNWESIRGSPLYVLSDRSRPPIIFRLHTKYLFGRRNFTMKLCKECLAAAYAECKVRQSRKEKFRAGVLEESIVGCEHGYGHSPSIVKLIKKITTKENEITQGSDHMKWIFESLDSRRRGFLQKYELKQLYKYLLPHLNEEVFYQTFRTFDTDSDGRITIFDLVPVLEVSKSDSD</sequence>
<dbReference type="GO" id="GO:0005509">
    <property type="term" value="F:calcium ion binding"/>
    <property type="evidence" value="ECO:0007669"/>
    <property type="project" value="InterPro"/>
</dbReference>
<organism evidence="3 4">
    <name type="scientific">Fasciola gigantica</name>
    <name type="common">Giant liver fluke</name>
    <dbReference type="NCBI Taxonomy" id="46835"/>
    <lineage>
        <taxon>Eukaryota</taxon>
        <taxon>Metazoa</taxon>
        <taxon>Spiralia</taxon>
        <taxon>Lophotrochozoa</taxon>
        <taxon>Platyhelminthes</taxon>
        <taxon>Trematoda</taxon>
        <taxon>Digenea</taxon>
        <taxon>Plagiorchiida</taxon>
        <taxon>Echinostomata</taxon>
        <taxon>Echinostomatoidea</taxon>
        <taxon>Fasciolidae</taxon>
        <taxon>Fasciola</taxon>
    </lineage>
</organism>
<dbReference type="InterPro" id="IPR011992">
    <property type="entry name" value="EF-hand-dom_pair"/>
</dbReference>
<dbReference type="PROSITE" id="PS00018">
    <property type="entry name" value="EF_HAND_1"/>
    <property type="match status" value="1"/>
</dbReference>
<feature type="domain" description="EF-hand" evidence="2">
    <location>
        <begin position="157"/>
        <end position="192"/>
    </location>
</feature>
<feature type="domain" description="EF-hand" evidence="2">
    <location>
        <begin position="121"/>
        <end position="156"/>
    </location>
</feature>
<dbReference type="Proteomes" id="UP000316759">
    <property type="component" value="Unassembled WGS sequence"/>
</dbReference>
<proteinExistence type="predicted"/>
<dbReference type="Pfam" id="PF13499">
    <property type="entry name" value="EF-hand_7"/>
    <property type="match status" value="1"/>
</dbReference>
<dbReference type="SUPFAM" id="SSF47473">
    <property type="entry name" value="EF-hand"/>
    <property type="match status" value="1"/>
</dbReference>
<evidence type="ECO:0000256" key="1">
    <source>
        <dbReference type="ARBA" id="ARBA00022837"/>
    </source>
</evidence>
<comment type="caution">
    <text evidence="3">The sequence shown here is derived from an EMBL/GenBank/DDBJ whole genome shotgun (WGS) entry which is preliminary data.</text>
</comment>
<evidence type="ECO:0000313" key="3">
    <source>
        <dbReference type="EMBL" id="TPP39767.1"/>
    </source>
</evidence>
<dbReference type="InterPro" id="IPR002048">
    <property type="entry name" value="EF_hand_dom"/>
</dbReference>
<protein>
    <recommendedName>
        <fullName evidence="2">EF-hand domain-containing protein</fullName>
    </recommendedName>
</protein>
<keyword evidence="1" id="KW-0106">Calcium</keyword>
<name>A0A504X3P4_FASGI</name>
<gene>
    <name evidence="3" type="ORF">FGIG_00050</name>
</gene>
<dbReference type="Gene3D" id="1.10.238.10">
    <property type="entry name" value="EF-hand"/>
    <property type="match status" value="1"/>
</dbReference>
<dbReference type="EMBL" id="SUNJ01015785">
    <property type="protein sequence ID" value="TPP39767.1"/>
    <property type="molecule type" value="Genomic_DNA"/>
</dbReference>
<dbReference type="AlphaFoldDB" id="A0A504X3P4"/>
<accession>A0A504X3P4</accession>
<dbReference type="PROSITE" id="PS50222">
    <property type="entry name" value="EF_HAND_2"/>
    <property type="match status" value="2"/>
</dbReference>
<dbReference type="InterPro" id="IPR018247">
    <property type="entry name" value="EF_Hand_1_Ca_BS"/>
</dbReference>
<evidence type="ECO:0000313" key="4">
    <source>
        <dbReference type="Proteomes" id="UP000316759"/>
    </source>
</evidence>